<dbReference type="EMBL" id="DP000086">
    <property type="protein sequence ID" value="AAP54035.1"/>
    <property type="molecule type" value="Genomic_DNA"/>
</dbReference>
<gene>
    <name evidence="2" type="ordered locus">LOC_Os10g31280</name>
</gene>
<feature type="region of interest" description="Disordered" evidence="1">
    <location>
        <begin position="1"/>
        <end position="24"/>
    </location>
</feature>
<reference evidence="2" key="2">
    <citation type="submission" date="2003-05" db="EMBL/GenBank/DDBJ databases">
        <authorList>
            <person name="Buell C.R."/>
            <person name="Wing R.A."/>
            <person name="McCombie W.R."/>
            <person name="Messing J."/>
            <person name="Yuan Q."/>
            <person name="Ouyang S."/>
        </authorList>
    </citation>
    <scope>NUCLEOTIDE SEQUENCE</scope>
</reference>
<dbReference type="AlphaFoldDB" id="Q7XDV6"/>
<name>Q7XDV6_ORYSJ</name>
<organism evidence="2">
    <name type="scientific">Oryza sativa subsp. japonica</name>
    <name type="common">Rice</name>
    <dbReference type="NCBI Taxonomy" id="39947"/>
    <lineage>
        <taxon>Eukaryota</taxon>
        <taxon>Viridiplantae</taxon>
        <taxon>Streptophyta</taxon>
        <taxon>Embryophyta</taxon>
        <taxon>Tracheophyta</taxon>
        <taxon>Spermatophyta</taxon>
        <taxon>Magnoliopsida</taxon>
        <taxon>Liliopsida</taxon>
        <taxon>Poales</taxon>
        <taxon>Poaceae</taxon>
        <taxon>BOP clade</taxon>
        <taxon>Oryzoideae</taxon>
        <taxon>Oryzeae</taxon>
        <taxon>Oryzinae</taxon>
        <taxon>Oryza</taxon>
        <taxon>Oryza sativa</taxon>
    </lineage>
</organism>
<accession>Q7XDV6</accession>
<evidence type="ECO:0000256" key="1">
    <source>
        <dbReference type="SAM" id="MobiDB-lite"/>
    </source>
</evidence>
<sequence>MGKGAATWARRRGRGARNGGGGAPVVADRLEVGEGADREKNFWARHSTSCSPMPGKMTTIFNLLKIIPCLYGYQSKSPHQIRQNFSRSAKIGQGFLIHLIYSFHFPQNQSIKLGIKIIGEDRYHHRQL</sequence>
<evidence type="ECO:0000313" key="2">
    <source>
        <dbReference type="EMBL" id="AAP54035.1"/>
    </source>
</evidence>
<reference evidence="2" key="3">
    <citation type="submission" date="2006-07" db="EMBL/GenBank/DDBJ databases">
        <authorList>
            <person name="Buell R."/>
        </authorList>
    </citation>
    <scope>NUCLEOTIDE SEQUENCE</scope>
</reference>
<reference evidence="2" key="1">
    <citation type="journal article" date="2003" name="Science">
        <title>In-depth view of structure, activity, and evolution of rice chromosome 10.</title>
        <authorList>
            <consortium name="Rice Chromosome 10 Sequencing Consortium"/>
        </authorList>
    </citation>
    <scope>NUCLEOTIDE SEQUENCE [LARGE SCALE GENOMIC DNA]</scope>
</reference>
<proteinExistence type="predicted"/>
<protein>
    <submittedName>
        <fullName evidence="2">Uncharacterized protein</fullName>
    </submittedName>
</protein>